<keyword evidence="1" id="KW-0175">Coiled coil</keyword>
<comment type="caution">
    <text evidence="3">The sequence shown here is derived from an EMBL/GenBank/DDBJ whole genome shotgun (WGS) entry which is preliminary data.</text>
</comment>
<feature type="region of interest" description="Disordered" evidence="2">
    <location>
        <begin position="1989"/>
        <end position="2057"/>
    </location>
</feature>
<feature type="coiled-coil region" evidence="1">
    <location>
        <begin position="248"/>
        <end position="381"/>
    </location>
</feature>
<feature type="region of interest" description="Disordered" evidence="2">
    <location>
        <begin position="194"/>
        <end position="231"/>
    </location>
</feature>
<protein>
    <submittedName>
        <fullName evidence="3">Uncharacterized protein</fullName>
    </submittedName>
</protein>
<evidence type="ECO:0000313" key="3">
    <source>
        <dbReference type="EMBL" id="KAL3669659.1"/>
    </source>
</evidence>
<sequence length="2481" mass="270907">MDRSSSWTNAGRNADYIPPSRVAKMTVPSPRPPPGSTAEAVATARRAEYGTGGSILPVLPSASPNASKRSSWTTPRSPSSGTLEDEFYQPISDAVTSPPRRAEMAAAKRAEPVRHRVSDGLFASETEQAQLAHMEQMYGTINLLNAELENERRNRAALEAAARPATYSSTTEYSSLEDTVGEFDDLSTGFLVSQTPVAPSYSPRKLRTMPSPPSQPPQTQYRVTRPPVSPRSIVKDQDQELCATLGKNAELRIRSRGMERTVEKTELELELAHKQIKMAERRAESREEKLRALLKEKLNWQKEQKATRAQVVEEKMRQVDLFREVEAAKRHFAAELEAVEQELQAVQGENTQLRTHAAEMKAQMNFQARKMEDMVRQAQDEKARFVSMIEDTRHRFREWKEGEAEALATAHDQAVRNLKTEYELKMERHQDEKQKLRDKVNDLEVSMRLLQKDRALSPLELSLRKTAILGSKVNTGIVEVEHIETQSRILELENLLAHSQQYQTRQESIIKLSEATISRLMQEREVTALENLSLHPFGVEPQRSEDLSYNAQLTGYVVAASSPTRRVTPPGTPTRSHQSPVKSNEPPIIRSPRSRSHTPRRADLEASIAQAAQADSTTKPTANKEDTEPSSREQKLMDELAQLKKALIEAQTKAEAQSNTLDTEESKCAGLDLVQIPATPLGVGTVEIQPTEVDATPFEAVEPSVSDVNVVDGTVETNTEREASTEIKAEVGAEGAPEAGDDKPSDLIDKVPSEPPLTEAKPCLNASEKQYSEELKEVLKKCDEVQSELDGIVTTTGDQQEVNVQEESSADADEWVDVSVMSPETQYKPDTHESEPQQDCCSSVDIEESKGDKSDAQLVDDSVPFDSEDIAESVEHSSSSPDRENESTSASDDEISQSHDEKCVGADVSSESKPSDDYELQGNEDVEADGKEMAPALMDDTKLLHVEDVGATLPEYNDTHSDEKETPCEIVDSNIEGLEIDSEEEVTTTLGTEDAECSEDLDWKQHASNVEFEDADVKENPHEDLDDDVKENTATVANDFVESVGCAVEESNATSEVEADEVPRAEEPPQTDGNLTRPGVEESIEQVEEVESPLFVADDSAESLRVDNPSAEAFVPEVKDLGALDEADTPDVSFNTVENEQKSAESPPVGIVKKEEVPDKCMDLQDIATDCADAKETKVENDLTASTESTEPVNDEVTIEATLDEAEVEVKPSLETDIPGCESEETHEVVVAENQLQQEEPVVSLFDTIAAPEKDIEVETPEASTAKVFVALVELVALSVVASLQATSYTIPLLERVEELPPPDANVVEADAIPAKVGDTLTEPEIAADVASHSMKELSLPVDNVVVGDDTLPASDTAAPVADTIIEAEVAVPRVYDATITSEAEADHFDATDVSTGGNNDVYDTSIADEEQQPLSEEQLEGDSSSAPLEIAVETNEDAVVLLTKAFAENFVKELMELLDSTSSHSQNQGINEELLAENTSSVPNTVHPSTAGDEVPGEETTVESDIPPSDSVDEVKDTLGVEAVCSNLQSATEEHSESLPLDEVTADDTLTVARDFVSAIAFEAMSSVLLSLQTENCSDYSILSREQEQEGFDSDSTRSIIESSYMSSDEQNDPNTTNRDSESLLDLSSEMPTTELEEQCNTEEEANTSRTEDAGEELPSDSGDCSEAALEIAQVIRDCVESVEREVITTLTEIGSNNAEAPVALNEFSTAELITGVACVFASQAIAEVLSRLTECANDKDSNPNSASDSENLNVSCEGDSNSVVLDGFVPVGDICSEASALEVVDTTEECNDNDAQAKNSQEEAQMLTEKVEEFDSEVVLAVNDIAEAVALGQKEAEPKGGILDSLGKAGVEVKDSQLTSTSNPEIAVATYEDVLSFEDDIAVETTDLQNDNDDGDIALVLADIIERITIGEAIDEEAEVIISSESNQDSICDSPMNDAIPHASASVPGENLDLEMAMPTAGSEGGKETADSIELVLEGIVTAIESCNRVEPEGSDDSNAPEEKEELPGNQSTASGSLPDLASADAATEDTEVPTLEGEASEDLGTTDTKMEDPNKHGDIEAYAVSSFDLPLTGVEHLVRLTLDSLVDAIAGKTNSCAAGTDAPHSIDEPSGVLSSVPDEFDSESTLESEVENIVSNLCISVDRKKAPRHDRARSVHFSCDTKDEKSDRLKQERRSVLLWKSPLDTACNKESVESSAKRRASRRRVSRRTLADLLTFPSEMSRFTSSDTTLLAYDARQEQGPIFSLLDQSILTINPNGQHIHLDESEERVASKIIGKRKTLMQELHSKNLALRQIPRFNYMPMRIKFQWSDFVVATPVRPTNTNIGEGHVVKSPVEPMRLLQKRGAKLPCGTYVVVSAFIRPLEDGNENLRVQIYDGERVEEFQFDFSEDFMKKYHLETSGLEAQSLEFLGHLEFRRDEDTIMIKLPERKAGEGGKADGDRIQSERTMVGSGDSRKREPALKPSRMTLNRQKRPASSPE</sequence>
<dbReference type="EMBL" id="JBIMZQ010000008">
    <property type="protein sequence ID" value="KAL3669659.1"/>
    <property type="molecule type" value="Genomic_DNA"/>
</dbReference>
<feature type="region of interest" description="Disordered" evidence="2">
    <location>
        <begin position="792"/>
        <end position="933"/>
    </location>
</feature>
<feature type="region of interest" description="Disordered" evidence="2">
    <location>
        <begin position="1"/>
        <end position="111"/>
    </location>
</feature>
<feature type="region of interest" description="Disordered" evidence="2">
    <location>
        <begin position="1049"/>
        <end position="1080"/>
    </location>
</feature>
<reference evidence="3 4" key="1">
    <citation type="submission" date="2024-09" db="EMBL/GenBank/DDBJ databases">
        <title>Genome sequencing and assembly of Phytophthora oleae, isolate VK10A, causative agent of rot of olive drupes.</title>
        <authorList>
            <person name="Conti Taguali S."/>
            <person name="Riolo M."/>
            <person name="La Spada F."/>
            <person name="Cacciola S.O."/>
            <person name="Dionisio G."/>
        </authorList>
    </citation>
    <scope>NUCLEOTIDE SEQUENCE [LARGE SCALE GENOMIC DNA]</scope>
    <source>
        <strain evidence="3 4">VK10A</strain>
    </source>
</reference>
<organism evidence="3 4">
    <name type="scientific">Phytophthora oleae</name>
    <dbReference type="NCBI Taxonomy" id="2107226"/>
    <lineage>
        <taxon>Eukaryota</taxon>
        <taxon>Sar</taxon>
        <taxon>Stramenopiles</taxon>
        <taxon>Oomycota</taxon>
        <taxon>Peronosporomycetes</taxon>
        <taxon>Peronosporales</taxon>
        <taxon>Peronosporaceae</taxon>
        <taxon>Phytophthora</taxon>
    </lineage>
</organism>
<feature type="region of interest" description="Disordered" evidence="2">
    <location>
        <begin position="1928"/>
        <end position="1948"/>
    </location>
</feature>
<feature type="region of interest" description="Disordered" evidence="2">
    <location>
        <begin position="2100"/>
        <end position="2121"/>
    </location>
</feature>
<feature type="compositionally biased region" description="Polar residues" evidence="2">
    <location>
        <begin position="1605"/>
        <end position="1619"/>
    </location>
</feature>
<feature type="compositionally biased region" description="Basic and acidic residues" evidence="2">
    <location>
        <begin position="622"/>
        <end position="634"/>
    </location>
</feature>
<feature type="region of interest" description="Disordered" evidence="2">
    <location>
        <begin position="1479"/>
        <end position="1513"/>
    </location>
</feature>
<feature type="compositionally biased region" description="Low complexity" evidence="2">
    <location>
        <begin position="67"/>
        <end position="80"/>
    </location>
</feature>
<proteinExistence type="predicted"/>
<feature type="compositionally biased region" description="Polar residues" evidence="2">
    <location>
        <begin position="1479"/>
        <end position="1489"/>
    </location>
</feature>
<dbReference type="Proteomes" id="UP001632037">
    <property type="component" value="Unassembled WGS sequence"/>
</dbReference>
<feature type="region of interest" description="Disordered" evidence="2">
    <location>
        <begin position="730"/>
        <end position="765"/>
    </location>
</feature>
<feature type="region of interest" description="Disordered" evidence="2">
    <location>
        <begin position="1605"/>
        <end position="1665"/>
    </location>
</feature>
<accession>A0ABD3FTV8</accession>
<feature type="compositionally biased region" description="Low complexity" evidence="2">
    <location>
        <begin position="1625"/>
        <end position="1635"/>
    </location>
</feature>
<feature type="compositionally biased region" description="Low complexity" evidence="2">
    <location>
        <begin position="561"/>
        <end position="576"/>
    </location>
</feature>
<feature type="compositionally biased region" description="Basic and acidic residues" evidence="2">
    <location>
        <begin position="2428"/>
        <end position="2446"/>
    </location>
</feature>
<gene>
    <name evidence="3" type="ORF">V7S43_005043</name>
</gene>
<evidence type="ECO:0000256" key="2">
    <source>
        <dbReference type="SAM" id="MobiDB-lite"/>
    </source>
</evidence>
<feature type="compositionally biased region" description="Polar residues" evidence="2">
    <location>
        <begin position="793"/>
        <end position="807"/>
    </location>
</feature>
<feature type="compositionally biased region" description="Acidic residues" evidence="2">
    <location>
        <begin position="1995"/>
        <end position="2007"/>
    </location>
</feature>
<feature type="compositionally biased region" description="Acidic residues" evidence="2">
    <location>
        <begin position="917"/>
        <end position="927"/>
    </location>
</feature>
<feature type="compositionally biased region" description="Basic and acidic residues" evidence="2">
    <location>
        <begin position="740"/>
        <end position="752"/>
    </location>
</feature>
<feature type="region of interest" description="Disordered" evidence="2">
    <location>
        <begin position="560"/>
        <end position="634"/>
    </location>
</feature>
<keyword evidence="4" id="KW-1185">Reference proteome</keyword>
<evidence type="ECO:0000256" key="1">
    <source>
        <dbReference type="SAM" id="Coils"/>
    </source>
</evidence>
<feature type="coiled-coil region" evidence="1">
    <location>
        <begin position="415"/>
        <end position="453"/>
    </location>
</feature>
<name>A0ABD3FTV8_9STRA</name>
<evidence type="ECO:0000313" key="4">
    <source>
        <dbReference type="Proteomes" id="UP001632037"/>
    </source>
</evidence>
<feature type="coiled-coil region" evidence="1">
    <location>
        <begin position="134"/>
        <end position="161"/>
    </location>
</feature>
<feature type="compositionally biased region" description="Acidic residues" evidence="2">
    <location>
        <begin position="1636"/>
        <end position="1647"/>
    </location>
</feature>
<feature type="region of interest" description="Disordered" evidence="2">
    <location>
        <begin position="2428"/>
        <end position="2481"/>
    </location>
</feature>
<feature type="region of interest" description="Disordered" evidence="2">
    <location>
        <begin position="1136"/>
        <end position="1157"/>
    </location>
</feature>
<feature type="compositionally biased region" description="Polar residues" evidence="2">
    <location>
        <begin position="1"/>
        <end position="11"/>
    </location>
</feature>
<feature type="compositionally biased region" description="Basic and acidic residues" evidence="2">
    <location>
        <begin position="100"/>
        <end position="111"/>
    </location>
</feature>